<gene>
    <name evidence="2" type="ORF">BU24DRAFT_458311</name>
</gene>
<dbReference type="GO" id="GO:0010333">
    <property type="term" value="F:terpene synthase activity"/>
    <property type="evidence" value="ECO:0007669"/>
    <property type="project" value="InterPro"/>
</dbReference>
<dbReference type="PANTHER" id="PTHR31739">
    <property type="entry name" value="ENT-COPALYL DIPHOSPHATE SYNTHASE, CHLOROPLASTIC"/>
    <property type="match status" value="1"/>
</dbReference>
<comment type="similarity">
    <text evidence="1">Belongs to the terpene synthase family.</text>
</comment>
<reference evidence="2" key="1">
    <citation type="journal article" date="2020" name="Stud. Mycol.">
        <title>101 Dothideomycetes genomes: a test case for predicting lifestyles and emergence of pathogens.</title>
        <authorList>
            <person name="Haridas S."/>
            <person name="Albert R."/>
            <person name="Binder M."/>
            <person name="Bloem J."/>
            <person name="Labutti K."/>
            <person name="Salamov A."/>
            <person name="Andreopoulos B."/>
            <person name="Baker S."/>
            <person name="Barry K."/>
            <person name="Bills G."/>
            <person name="Bluhm B."/>
            <person name="Cannon C."/>
            <person name="Castanera R."/>
            <person name="Culley D."/>
            <person name="Daum C."/>
            <person name="Ezra D."/>
            <person name="Gonzalez J."/>
            <person name="Henrissat B."/>
            <person name="Kuo A."/>
            <person name="Liang C."/>
            <person name="Lipzen A."/>
            <person name="Lutzoni F."/>
            <person name="Magnuson J."/>
            <person name="Mondo S."/>
            <person name="Nolan M."/>
            <person name="Ohm R."/>
            <person name="Pangilinan J."/>
            <person name="Park H.-J."/>
            <person name="Ramirez L."/>
            <person name="Alfaro M."/>
            <person name="Sun H."/>
            <person name="Tritt A."/>
            <person name="Yoshinaga Y."/>
            <person name="Zwiers L.-H."/>
            <person name="Turgeon B."/>
            <person name="Goodwin S."/>
            <person name="Spatafora J."/>
            <person name="Crous P."/>
            <person name="Grigoriev I."/>
        </authorList>
    </citation>
    <scope>NUCLEOTIDE SEQUENCE</scope>
    <source>
        <strain evidence="2">CBS 175.79</strain>
    </source>
</reference>
<name>A0A6A5Y0U7_9PLEO</name>
<accession>A0A6A5Y0U7</accession>
<evidence type="ECO:0000256" key="1">
    <source>
        <dbReference type="ARBA" id="ARBA00006333"/>
    </source>
</evidence>
<keyword evidence="3" id="KW-1185">Reference proteome</keyword>
<sequence>MPHSTSFEANIIDDLVSKLSDAHNSHYGFGAMSCSVYDTAWVSSVTKTVAGVPQYLFPASFIAILNAQLADGSWDGHFTTHAHQNPNSNSADLSSVSSSTLADKILSTMAAIYAMNLHHNEPLQISRTRLPGPRLHDRIAAATSSLDTMLTQWNVDTCNAVGFEVLCPAMLGLLSSQGYDFDFPSKKKLFQIRDIKLARISPKVIYKLAPSALLHSLEAFHGWNVEDFDVSKVKHHLVGGSMMGSPAATASYLMKSPEWDPEAEAYLRMVVECGDGMGSGAVPSAYPSTNFEMLWVVSTLAEYGVWNNVKGTKKLDTILQAIEDTRSITKGLVGFAPGIEPDLDDSAKASIVFSLAGRPGFSAVIVEEFDSERCLKTYRGERDPGVSANCNALMSLLFDTHEFKGKTETIAKVVDFIIAQWTAGGRAIKDKWNLSPYYPIMLITKALAKVLTRWHSGRLSQISAHVIETQLAPLLVDSLQQTLRAQRSDGSWGSIGPYEETAYAVLTLINLVGLPLCDELHQKAQAAIEKGRDFLRGRGNTPCEYLWIEKITFGSQFLMDTYVLTALLADPEIEAVQNAPLHSGSTVSQAVSESMVQGNVLKVR</sequence>
<dbReference type="GO" id="GO:0016102">
    <property type="term" value="P:diterpenoid biosynthetic process"/>
    <property type="evidence" value="ECO:0007669"/>
    <property type="project" value="TreeGrafter"/>
</dbReference>
<evidence type="ECO:0000313" key="2">
    <source>
        <dbReference type="EMBL" id="KAF2018551.1"/>
    </source>
</evidence>
<dbReference type="RefSeq" id="XP_033386890.1">
    <property type="nucleotide sequence ID" value="XM_033531618.1"/>
</dbReference>
<dbReference type="EMBL" id="ML978067">
    <property type="protein sequence ID" value="KAF2018551.1"/>
    <property type="molecule type" value="Genomic_DNA"/>
</dbReference>
<proteinExistence type="inferred from homology"/>
<dbReference type="InterPro" id="IPR050148">
    <property type="entry name" value="Terpene_synthase-like"/>
</dbReference>
<dbReference type="PANTHER" id="PTHR31739:SF25">
    <property type="entry name" value="(E,E)-GERANYLLINALOOL SYNTHASE"/>
    <property type="match status" value="1"/>
</dbReference>
<dbReference type="GeneID" id="54289015"/>
<dbReference type="AlphaFoldDB" id="A0A6A5Y0U7"/>
<evidence type="ECO:0000313" key="3">
    <source>
        <dbReference type="Proteomes" id="UP000799778"/>
    </source>
</evidence>
<organism evidence="2 3">
    <name type="scientific">Aaosphaeria arxii CBS 175.79</name>
    <dbReference type="NCBI Taxonomy" id="1450172"/>
    <lineage>
        <taxon>Eukaryota</taxon>
        <taxon>Fungi</taxon>
        <taxon>Dikarya</taxon>
        <taxon>Ascomycota</taxon>
        <taxon>Pezizomycotina</taxon>
        <taxon>Dothideomycetes</taxon>
        <taxon>Pleosporomycetidae</taxon>
        <taxon>Pleosporales</taxon>
        <taxon>Pleosporales incertae sedis</taxon>
        <taxon>Aaosphaeria</taxon>
    </lineage>
</organism>
<protein>
    <recommendedName>
        <fullName evidence="4">Terpenoid cyclases/Protein prenyltransferase</fullName>
    </recommendedName>
</protein>
<evidence type="ECO:0008006" key="4">
    <source>
        <dbReference type="Google" id="ProtNLM"/>
    </source>
</evidence>
<dbReference type="Gene3D" id="1.50.10.160">
    <property type="match status" value="1"/>
</dbReference>
<dbReference type="Proteomes" id="UP000799778">
    <property type="component" value="Unassembled WGS sequence"/>
</dbReference>
<dbReference type="GO" id="GO:0000287">
    <property type="term" value="F:magnesium ion binding"/>
    <property type="evidence" value="ECO:0007669"/>
    <property type="project" value="TreeGrafter"/>
</dbReference>
<dbReference type="Gene3D" id="1.50.10.20">
    <property type="match status" value="1"/>
</dbReference>
<dbReference type="InterPro" id="IPR008930">
    <property type="entry name" value="Terpenoid_cyclase/PrenylTrfase"/>
</dbReference>
<dbReference type="SUPFAM" id="SSF48239">
    <property type="entry name" value="Terpenoid cyclases/Protein prenyltransferases"/>
    <property type="match status" value="1"/>
</dbReference>
<dbReference type="OrthoDB" id="2343925at2759"/>